<keyword evidence="3 10" id="KW-0028">Amino-acid biosynthesis</keyword>
<gene>
    <name evidence="13" type="primary">hisH1</name>
    <name evidence="10" type="synonym">hisH</name>
    <name evidence="13" type="ORF">NCTC10717_01971</name>
</gene>
<comment type="subcellular location">
    <subcellularLocation>
        <location evidence="10">Cytoplasm</location>
    </subcellularLocation>
</comment>
<evidence type="ECO:0000313" key="13">
    <source>
        <dbReference type="EMBL" id="SUO98230.1"/>
    </source>
</evidence>
<comment type="catalytic activity">
    <reaction evidence="8 10">
        <text>5-[(5-phospho-1-deoxy-D-ribulos-1-ylimino)methylamino]-1-(5-phospho-beta-D-ribosyl)imidazole-4-carboxamide + L-glutamine = D-erythro-1-(imidazol-4-yl)glycerol 3-phosphate + 5-amino-1-(5-phospho-beta-D-ribosyl)imidazole-4-carboxamide + L-glutamate + H(+)</text>
        <dbReference type="Rhea" id="RHEA:24793"/>
        <dbReference type="ChEBI" id="CHEBI:15378"/>
        <dbReference type="ChEBI" id="CHEBI:29985"/>
        <dbReference type="ChEBI" id="CHEBI:58278"/>
        <dbReference type="ChEBI" id="CHEBI:58359"/>
        <dbReference type="ChEBI" id="CHEBI:58475"/>
        <dbReference type="ChEBI" id="CHEBI:58525"/>
        <dbReference type="EC" id="4.3.2.10"/>
    </reaction>
</comment>
<name>A0A380N093_9GAMM</name>
<dbReference type="GO" id="GO:0005737">
    <property type="term" value="C:cytoplasm"/>
    <property type="evidence" value="ECO:0007669"/>
    <property type="project" value="UniProtKB-SubCell"/>
</dbReference>
<feature type="active site" evidence="10 11">
    <location>
        <position position="188"/>
    </location>
</feature>
<evidence type="ECO:0000259" key="12">
    <source>
        <dbReference type="Pfam" id="PF00117"/>
    </source>
</evidence>
<dbReference type="PANTHER" id="PTHR42701">
    <property type="entry name" value="IMIDAZOLE GLYCEROL PHOSPHATE SYNTHASE SUBUNIT HISH"/>
    <property type="match status" value="1"/>
</dbReference>
<dbReference type="RefSeq" id="WP_115219083.1">
    <property type="nucleotide sequence ID" value="NZ_UHIA01000004.1"/>
</dbReference>
<feature type="active site" description="Nucleophile" evidence="10 11">
    <location>
        <position position="81"/>
    </location>
</feature>
<keyword evidence="2 10" id="KW-0963">Cytoplasm</keyword>
<keyword evidence="6 10" id="KW-0368">Histidine biosynthesis</keyword>
<protein>
    <recommendedName>
        <fullName evidence="10">Imidazole glycerol phosphate synthase subunit HisH</fullName>
        <ecNumber evidence="10">4.3.2.10</ecNumber>
    </recommendedName>
    <alternativeName>
        <fullName evidence="10">IGP synthase glutaminase subunit</fullName>
        <ecNumber evidence="10">3.5.1.2</ecNumber>
    </alternativeName>
    <alternativeName>
        <fullName evidence="10">IGP synthase subunit HisH</fullName>
    </alternativeName>
    <alternativeName>
        <fullName evidence="10">ImGP synthase subunit HisH</fullName>
        <shortName evidence="10">IGPS subunit HisH</shortName>
    </alternativeName>
</protein>
<dbReference type="NCBIfam" id="TIGR01855">
    <property type="entry name" value="IMP_synth_hisH"/>
    <property type="match status" value="1"/>
</dbReference>
<evidence type="ECO:0000313" key="14">
    <source>
        <dbReference type="Proteomes" id="UP000254575"/>
    </source>
</evidence>
<dbReference type="SUPFAM" id="SSF52317">
    <property type="entry name" value="Class I glutamine amidotransferase-like"/>
    <property type="match status" value="1"/>
</dbReference>
<keyword evidence="4 10" id="KW-0378">Hydrolase</keyword>
<dbReference type="AlphaFoldDB" id="A0A380N093"/>
<dbReference type="Pfam" id="PF00117">
    <property type="entry name" value="GATase"/>
    <property type="match status" value="1"/>
</dbReference>
<evidence type="ECO:0000256" key="7">
    <source>
        <dbReference type="ARBA" id="ARBA00023239"/>
    </source>
</evidence>
<dbReference type="EMBL" id="UHIA01000004">
    <property type="protein sequence ID" value="SUO98230.1"/>
    <property type="molecule type" value="Genomic_DNA"/>
</dbReference>
<dbReference type="CDD" id="cd01748">
    <property type="entry name" value="GATase1_IGP_Synthase"/>
    <property type="match status" value="1"/>
</dbReference>
<evidence type="ECO:0000256" key="6">
    <source>
        <dbReference type="ARBA" id="ARBA00023102"/>
    </source>
</evidence>
<keyword evidence="13" id="KW-0328">Glycosyltransferase</keyword>
<comment type="function">
    <text evidence="10">IGPS catalyzes the conversion of PRFAR and glutamine to IGP, AICAR and glutamate. The HisH subunit catalyzes the hydrolysis of glutamine to glutamate and ammonia as part of the synthesis of IGP and AICAR. The resulting ammonia molecule is channeled to the active site of HisF.</text>
</comment>
<keyword evidence="5 10" id="KW-0315">Glutamine amidotransferase</keyword>
<dbReference type="InterPro" id="IPR017926">
    <property type="entry name" value="GATASE"/>
</dbReference>
<feature type="domain" description="Glutamine amidotransferase" evidence="12">
    <location>
        <begin position="5"/>
        <end position="203"/>
    </location>
</feature>
<keyword evidence="7 10" id="KW-0456">Lyase</keyword>
<evidence type="ECO:0000256" key="3">
    <source>
        <dbReference type="ARBA" id="ARBA00022605"/>
    </source>
</evidence>
<dbReference type="Gene3D" id="3.40.50.880">
    <property type="match status" value="1"/>
</dbReference>
<evidence type="ECO:0000256" key="2">
    <source>
        <dbReference type="ARBA" id="ARBA00022490"/>
    </source>
</evidence>
<dbReference type="InterPro" id="IPR010139">
    <property type="entry name" value="Imidazole-glycPsynth_HisH"/>
</dbReference>
<evidence type="ECO:0000256" key="5">
    <source>
        <dbReference type="ARBA" id="ARBA00022962"/>
    </source>
</evidence>
<dbReference type="Proteomes" id="UP000254575">
    <property type="component" value="Unassembled WGS sequence"/>
</dbReference>
<evidence type="ECO:0000256" key="10">
    <source>
        <dbReference type="HAMAP-Rule" id="MF_00278"/>
    </source>
</evidence>
<dbReference type="PIRSF" id="PIRSF000495">
    <property type="entry name" value="Amidotransf_hisH"/>
    <property type="match status" value="1"/>
</dbReference>
<organism evidence="13 14">
    <name type="scientific">Suttonella indologenes</name>
    <dbReference type="NCBI Taxonomy" id="13276"/>
    <lineage>
        <taxon>Bacteria</taxon>
        <taxon>Pseudomonadati</taxon>
        <taxon>Pseudomonadota</taxon>
        <taxon>Gammaproteobacteria</taxon>
        <taxon>Cardiobacteriales</taxon>
        <taxon>Cardiobacteriaceae</taxon>
        <taxon>Suttonella</taxon>
    </lineage>
</organism>
<proteinExistence type="inferred from homology"/>
<evidence type="ECO:0000256" key="11">
    <source>
        <dbReference type="PIRSR" id="PIRSR000495-1"/>
    </source>
</evidence>
<dbReference type="GO" id="GO:0016829">
    <property type="term" value="F:lyase activity"/>
    <property type="evidence" value="ECO:0007669"/>
    <property type="project" value="UniProtKB-KW"/>
</dbReference>
<dbReference type="GO" id="GO:0000107">
    <property type="term" value="F:imidazoleglycerol-phosphate synthase activity"/>
    <property type="evidence" value="ECO:0007669"/>
    <property type="project" value="UniProtKB-UniRule"/>
</dbReference>
<sequence length="208" mass="23073">MRIAIIDYGMGNLHSVHKALQNVAPTAKLCLATAAADIRQADRILLPGQGAIAACMRALQDLDLIDALQTAAREKPFLGICIGPQLMMRRSEENGGVDGLGFFEGEVRRFRPDYRDGDAPIKIPHMGWNRIRQSQAHPLWQHIEDNSYFYYVHSYHLSSNPHSIGSTQYGIVFPAAIARDNIAGLQAHPEKSAQAGLQFLANFVNWQP</sequence>
<keyword evidence="14" id="KW-1185">Reference proteome</keyword>
<comment type="catalytic activity">
    <reaction evidence="9 10">
        <text>L-glutamine + H2O = L-glutamate + NH4(+)</text>
        <dbReference type="Rhea" id="RHEA:15889"/>
        <dbReference type="ChEBI" id="CHEBI:15377"/>
        <dbReference type="ChEBI" id="CHEBI:28938"/>
        <dbReference type="ChEBI" id="CHEBI:29985"/>
        <dbReference type="ChEBI" id="CHEBI:58359"/>
        <dbReference type="EC" id="3.5.1.2"/>
    </reaction>
</comment>
<dbReference type="InterPro" id="IPR029062">
    <property type="entry name" value="Class_I_gatase-like"/>
</dbReference>
<feature type="active site" evidence="10 11">
    <location>
        <position position="190"/>
    </location>
</feature>
<comment type="subunit">
    <text evidence="10">Heterodimer of HisH and HisF.</text>
</comment>
<dbReference type="GO" id="GO:0004359">
    <property type="term" value="F:glutaminase activity"/>
    <property type="evidence" value="ECO:0007669"/>
    <property type="project" value="UniProtKB-EC"/>
</dbReference>
<comment type="pathway">
    <text evidence="1 10">Amino-acid biosynthesis; L-histidine biosynthesis; L-histidine from 5-phospho-alpha-D-ribose 1-diphosphate: step 5/9.</text>
</comment>
<dbReference type="EC" id="3.5.1.2" evidence="10"/>
<evidence type="ECO:0000256" key="4">
    <source>
        <dbReference type="ARBA" id="ARBA00022801"/>
    </source>
</evidence>
<reference evidence="13 14" key="1">
    <citation type="submission" date="2018-06" db="EMBL/GenBank/DDBJ databases">
        <authorList>
            <consortium name="Pathogen Informatics"/>
            <person name="Doyle S."/>
        </authorList>
    </citation>
    <scope>NUCLEOTIDE SEQUENCE [LARGE SCALE GENOMIC DNA]</scope>
    <source>
        <strain evidence="13 14">NCTC10717</strain>
    </source>
</reference>
<dbReference type="UniPathway" id="UPA00031">
    <property type="reaction ID" value="UER00010"/>
</dbReference>
<dbReference type="PANTHER" id="PTHR42701:SF2">
    <property type="entry name" value="IMIDAZOLE GLYCEROL PHOSPHATE SYNTHASE SUBUNIT HISH 1"/>
    <property type="match status" value="1"/>
</dbReference>
<dbReference type="OrthoDB" id="9807137at2"/>
<keyword evidence="13" id="KW-0808">Transferase</keyword>
<accession>A0A380N093</accession>
<evidence type="ECO:0000256" key="1">
    <source>
        <dbReference type="ARBA" id="ARBA00005091"/>
    </source>
</evidence>
<evidence type="ECO:0000256" key="9">
    <source>
        <dbReference type="ARBA" id="ARBA00049534"/>
    </source>
</evidence>
<dbReference type="EC" id="4.3.2.10" evidence="10"/>
<dbReference type="GO" id="GO:0000105">
    <property type="term" value="P:L-histidine biosynthetic process"/>
    <property type="evidence" value="ECO:0007669"/>
    <property type="project" value="UniProtKB-UniRule"/>
</dbReference>
<dbReference type="HAMAP" id="MF_00278">
    <property type="entry name" value="HisH"/>
    <property type="match status" value="1"/>
</dbReference>
<evidence type="ECO:0000256" key="8">
    <source>
        <dbReference type="ARBA" id="ARBA00047838"/>
    </source>
</evidence>
<dbReference type="PROSITE" id="PS51273">
    <property type="entry name" value="GATASE_TYPE_1"/>
    <property type="match status" value="1"/>
</dbReference>